<evidence type="ECO:0000313" key="2">
    <source>
        <dbReference type="Proteomes" id="UP000007875"/>
    </source>
</evidence>
<proteinExistence type="predicted"/>
<name>H2Y5K9_CIOSA</name>
<dbReference type="InParanoid" id="H2Y5K9"/>
<organism evidence="1 2">
    <name type="scientific">Ciona savignyi</name>
    <name type="common">Pacific transparent sea squirt</name>
    <dbReference type="NCBI Taxonomy" id="51511"/>
    <lineage>
        <taxon>Eukaryota</taxon>
        <taxon>Metazoa</taxon>
        <taxon>Chordata</taxon>
        <taxon>Tunicata</taxon>
        <taxon>Ascidiacea</taxon>
        <taxon>Phlebobranchia</taxon>
        <taxon>Cionidae</taxon>
        <taxon>Ciona</taxon>
    </lineage>
</organism>
<keyword evidence="2" id="KW-1185">Reference proteome</keyword>
<dbReference type="Proteomes" id="UP000007875">
    <property type="component" value="Unassembled WGS sequence"/>
</dbReference>
<dbReference type="GeneTree" id="ENSGT00530000068744"/>
<dbReference type="AlphaFoldDB" id="H2Y5K9"/>
<accession>H2Y5K9</accession>
<reference evidence="2" key="1">
    <citation type="submission" date="2003-08" db="EMBL/GenBank/DDBJ databases">
        <authorList>
            <person name="Birren B."/>
            <person name="Nusbaum C."/>
            <person name="Abebe A."/>
            <person name="Abouelleil A."/>
            <person name="Adekoya E."/>
            <person name="Ait-zahra M."/>
            <person name="Allen N."/>
            <person name="Allen T."/>
            <person name="An P."/>
            <person name="Anderson M."/>
            <person name="Anderson S."/>
            <person name="Arachchi H."/>
            <person name="Armbruster J."/>
            <person name="Bachantsang P."/>
            <person name="Baldwin J."/>
            <person name="Barry A."/>
            <person name="Bayul T."/>
            <person name="Blitshsteyn B."/>
            <person name="Bloom T."/>
            <person name="Blye J."/>
            <person name="Boguslavskiy L."/>
            <person name="Borowsky M."/>
            <person name="Boukhgalter B."/>
            <person name="Brunache A."/>
            <person name="Butler J."/>
            <person name="Calixte N."/>
            <person name="Calvo S."/>
            <person name="Camarata J."/>
            <person name="Campo K."/>
            <person name="Chang J."/>
            <person name="Cheshatsang Y."/>
            <person name="Citroen M."/>
            <person name="Collymore A."/>
            <person name="Considine T."/>
            <person name="Cook A."/>
            <person name="Cooke P."/>
            <person name="Corum B."/>
            <person name="Cuomo C."/>
            <person name="David R."/>
            <person name="Dawoe T."/>
            <person name="Degray S."/>
            <person name="Dodge S."/>
            <person name="Dooley K."/>
            <person name="Dorje P."/>
            <person name="Dorjee K."/>
            <person name="Dorris L."/>
            <person name="Duffey N."/>
            <person name="Dupes A."/>
            <person name="Elkins T."/>
            <person name="Engels R."/>
            <person name="Erickson J."/>
            <person name="Farina A."/>
            <person name="Faro S."/>
            <person name="Ferreira P."/>
            <person name="Fischer H."/>
            <person name="Fitzgerald M."/>
            <person name="Foley K."/>
            <person name="Gage D."/>
            <person name="Galagan J."/>
            <person name="Gearin G."/>
            <person name="Gnerre S."/>
            <person name="Gnirke A."/>
            <person name="Goyette A."/>
            <person name="Graham J."/>
            <person name="Grandbois E."/>
            <person name="Gyaltsen K."/>
            <person name="Hafez N."/>
            <person name="Hagopian D."/>
            <person name="Hagos B."/>
            <person name="Hall J."/>
            <person name="Hatcher B."/>
            <person name="Heller A."/>
            <person name="Higgins H."/>
            <person name="Honan T."/>
            <person name="Horn A."/>
            <person name="Houde N."/>
            <person name="Hughes L."/>
            <person name="Hulme W."/>
            <person name="Husby E."/>
            <person name="Iliev I."/>
            <person name="Jaffe D."/>
            <person name="Jones C."/>
            <person name="Kamal M."/>
            <person name="Kamat A."/>
            <person name="Kamvysselis M."/>
            <person name="Karlsson E."/>
            <person name="Kells C."/>
            <person name="Kieu A."/>
            <person name="Kisner P."/>
            <person name="Kodira C."/>
            <person name="Kulbokas E."/>
            <person name="Labutti K."/>
            <person name="Lama D."/>
            <person name="Landers T."/>
            <person name="Leger J."/>
            <person name="Levine S."/>
            <person name="Lewis D."/>
            <person name="Lewis T."/>
            <person name="Lindblad-toh K."/>
            <person name="Liu X."/>
            <person name="Lokyitsang T."/>
            <person name="Lokyitsang Y."/>
            <person name="Lucien O."/>
            <person name="Lui A."/>
            <person name="Ma L.J."/>
            <person name="Mabbitt R."/>
            <person name="Macdonald J."/>
            <person name="Maclean C."/>
            <person name="Major J."/>
            <person name="Manning J."/>
            <person name="Marabella R."/>
            <person name="Maru K."/>
            <person name="Matthews C."/>
            <person name="Mauceli E."/>
            <person name="Mccarthy M."/>
            <person name="Mcdonough S."/>
            <person name="Mcghee T."/>
            <person name="Meldrim J."/>
            <person name="Meneus L."/>
            <person name="Mesirov J."/>
            <person name="Mihalev A."/>
            <person name="Mihova T."/>
            <person name="Mikkelsen T."/>
            <person name="Mlenga V."/>
            <person name="Moru K."/>
            <person name="Mozes J."/>
            <person name="Mulrain L."/>
            <person name="Munson G."/>
            <person name="Naylor J."/>
            <person name="Newes C."/>
            <person name="Nguyen C."/>
            <person name="Nguyen N."/>
            <person name="Nguyen T."/>
            <person name="Nicol R."/>
            <person name="Nielsen C."/>
            <person name="Nizzari M."/>
            <person name="Norbu C."/>
            <person name="Norbu N."/>
            <person name="O'donnell P."/>
            <person name="Okoawo O."/>
            <person name="O'leary S."/>
            <person name="Omotosho B."/>
            <person name="O'neill K."/>
            <person name="Osman S."/>
            <person name="Parker S."/>
            <person name="Perrin D."/>
            <person name="Phunkhang P."/>
            <person name="Piqani B."/>
            <person name="Purcell S."/>
            <person name="Rachupka T."/>
            <person name="Ramasamy U."/>
            <person name="Rameau R."/>
            <person name="Ray V."/>
            <person name="Raymond C."/>
            <person name="Retta R."/>
            <person name="Richardson S."/>
            <person name="Rise C."/>
            <person name="Rodriguez J."/>
            <person name="Rogers J."/>
            <person name="Rogov P."/>
            <person name="Rutman M."/>
            <person name="Schupbach R."/>
            <person name="Seaman C."/>
            <person name="Settipalli S."/>
            <person name="Sharpe T."/>
            <person name="Sheridan J."/>
            <person name="Sherpa N."/>
            <person name="Shi J."/>
            <person name="Smirnov S."/>
            <person name="Smith C."/>
            <person name="Sougnez C."/>
            <person name="Spencer B."/>
            <person name="Stalker J."/>
            <person name="Stange-thomann N."/>
            <person name="Stavropoulos S."/>
            <person name="Stetson K."/>
            <person name="Stone C."/>
            <person name="Stone S."/>
            <person name="Stubbs M."/>
            <person name="Talamas J."/>
            <person name="Tchuinga P."/>
            <person name="Tenzing P."/>
            <person name="Tesfaye S."/>
            <person name="Theodore J."/>
            <person name="Thoulutsang Y."/>
            <person name="Topham K."/>
            <person name="Towey S."/>
            <person name="Tsamla T."/>
            <person name="Tsomo N."/>
            <person name="Vallee D."/>
            <person name="Vassiliev H."/>
            <person name="Venkataraman V."/>
            <person name="Vinson J."/>
            <person name="Vo A."/>
            <person name="Wade C."/>
            <person name="Wang S."/>
            <person name="Wangchuk T."/>
            <person name="Wangdi T."/>
            <person name="Whittaker C."/>
            <person name="Wilkinson J."/>
            <person name="Wu Y."/>
            <person name="Wyman D."/>
            <person name="Yadav S."/>
            <person name="Yang S."/>
            <person name="Yang X."/>
            <person name="Yeager S."/>
            <person name="Yee E."/>
            <person name="Young G."/>
            <person name="Zainoun J."/>
            <person name="Zembeck L."/>
            <person name="Zimmer A."/>
            <person name="Zody M."/>
            <person name="Lander E."/>
        </authorList>
    </citation>
    <scope>NUCLEOTIDE SEQUENCE [LARGE SCALE GENOMIC DNA]</scope>
</reference>
<reference evidence="1" key="3">
    <citation type="submission" date="2025-09" db="UniProtKB">
        <authorList>
            <consortium name="Ensembl"/>
        </authorList>
    </citation>
    <scope>IDENTIFICATION</scope>
</reference>
<dbReference type="Ensembl" id="ENSCSAVT00000000614.1">
    <property type="protein sequence ID" value="ENSCSAVP00000000607.1"/>
    <property type="gene ID" value="ENSCSAVG00000000339.1"/>
</dbReference>
<reference evidence="1" key="2">
    <citation type="submission" date="2025-08" db="UniProtKB">
        <authorList>
            <consortium name="Ensembl"/>
        </authorList>
    </citation>
    <scope>IDENTIFICATION</scope>
</reference>
<dbReference type="HOGENOM" id="CLU_1834461_0_0_1"/>
<protein>
    <submittedName>
        <fullName evidence="1">Uncharacterized protein</fullName>
    </submittedName>
</protein>
<sequence length="140" mass="16400">MAYWNSVWEVSGAYPAPRNATDEEMEKWVESVYWVASDAISDMKETSQFMANKSIDVVVLTSSAPNTYFMSPNQIKKVREEWKLEKEGKKVEYIEKTTEEWMEENKNKNEFDSFNQLVTEFVPDFAKFWAGSLQYLHGQV</sequence>
<evidence type="ECO:0000313" key="1">
    <source>
        <dbReference type="Ensembl" id="ENSCSAVP00000000607.1"/>
    </source>
</evidence>